<reference evidence="8 9" key="1">
    <citation type="journal article" date="2015" name="Genome Announc.">
        <title>Expanding the biotechnology potential of lactobacilli through comparative genomics of 213 strains and associated genera.</title>
        <authorList>
            <person name="Sun Z."/>
            <person name="Harris H.M."/>
            <person name="McCann A."/>
            <person name="Guo C."/>
            <person name="Argimon S."/>
            <person name="Zhang W."/>
            <person name="Yang X."/>
            <person name="Jeffery I.B."/>
            <person name="Cooney J.C."/>
            <person name="Kagawa T.F."/>
            <person name="Liu W."/>
            <person name="Song Y."/>
            <person name="Salvetti E."/>
            <person name="Wrobel A."/>
            <person name="Rasinkangas P."/>
            <person name="Parkhill J."/>
            <person name="Rea M.C."/>
            <person name="O'Sullivan O."/>
            <person name="Ritari J."/>
            <person name="Douillard F.P."/>
            <person name="Paul Ross R."/>
            <person name="Yang R."/>
            <person name="Briner A.E."/>
            <person name="Felis G.E."/>
            <person name="de Vos W.M."/>
            <person name="Barrangou R."/>
            <person name="Klaenhammer T.R."/>
            <person name="Caufield P.W."/>
            <person name="Cui Y."/>
            <person name="Zhang H."/>
            <person name="O'Toole P.W."/>
        </authorList>
    </citation>
    <scope>NUCLEOTIDE SEQUENCE [LARGE SCALE GENOMIC DNA]</scope>
    <source>
        <strain evidence="8 9">DSM 17896</strain>
    </source>
</reference>
<dbReference type="Pfam" id="PF00877">
    <property type="entry name" value="NLPC_P60"/>
    <property type="match status" value="1"/>
</dbReference>
<feature type="signal peptide" evidence="6">
    <location>
        <begin position="1"/>
        <end position="39"/>
    </location>
</feature>
<name>A0A0R2I319_9LACO</name>
<keyword evidence="2" id="KW-0645">Protease</keyword>
<evidence type="ECO:0000259" key="7">
    <source>
        <dbReference type="PROSITE" id="PS51935"/>
    </source>
</evidence>
<dbReference type="SUPFAM" id="SSF47090">
    <property type="entry name" value="PGBD-like"/>
    <property type="match status" value="1"/>
</dbReference>
<proteinExistence type="inferred from homology"/>
<accession>A0A0R2I319</accession>
<sequence>MDAKKHYKLFKAGKTWCTMAITVVALTAGLAVTNTFAHADTTTDYQTALTANVQNGDSTSQAAANTHQAAQQPARTVDYGTQVNDGHLDGASVDADNNAVKFNGWHATNHYQTGMNHYVIVLDGSNNHELYRSQVTEVNRPDVQKVYPKAPISGQGGFSVDVPASELNSAQSLRLVSRYTTKANGEPSANGADYWFPVITTKAGYLDNFYVSGNKIIASGWHVDDRAAGMPNHYIILFDQTKGHEVARQLVENTASADLPKAGYATVANAAKARFSVAFDVTPEMMGDQLVVLSRYTASKDGNSNYSDYWYNKSLKLNNNRAGYLDTFQVAGDSLLVSGWHADDDTAIYPNHYLILFDKTANREVARQQVTNNPSMDVATHGFGNINNASHCRFSTSFKITPAMAGHQLIVISRYSTKAGQNNAGQYANYWFNDKSVTPYNNRAGYLDNAIVNGANDTIYFSGWHADDAEQILPTHFLILFDRTTNHEVARQIVQNTASADVANHGYGNIANAADSRFSATFKITPAMAGDQFVLVSRYSDSKDINDYGHYVDYWYNDKTVNLNNNVAWLDDFSQNGGTVHVAGWHVDDMSLPYKHHFIILYDLSRNTEIGRQEVAGNASPDLLGPYGNVLGANKARFDVTFNVGNNHDAFQVISRYSDAPNGEGNNSDNWIFNRYLNAYQNPSWMYQINYTQIQPSGPVGHNIGPGYEGIKVQLVKGRLGTGGYHYTVDDGYRVMAVQRAHGLPATGWVDQATWVALGLPADQWTSIDSYIAPLGAGAGQGRAAHIEAMINQAAKYIGKPWLEGCSSSPAYGVDCSGLVMQALYAGGINPTSCSSIYHGFPGNEWNSRNLFNDPHFMNIAWGDRQRGDLVFYYEPGTQTIIHVGIYLGNDQILDSWPPYVGINPIVNWQHPVVAGIRRVFA</sequence>
<feature type="chain" id="PRO_5006418100" evidence="6">
    <location>
        <begin position="40"/>
        <end position="922"/>
    </location>
</feature>
<evidence type="ECO:0000256" key="1">
    <source>
        <dbReference type="ARBA" id="ARBA00007074"/>
    </source>
</evidence>
<evidence type="ECO:0000256" key="6">
    <source>
        <dbReference type="SAM" id="SignalP"/>
    </source>
</evidence>
<dbReference type="NCBIfam" id="TIGR03715">
    <property type="entry name" value="KxYKxGKxW"/>
    <property type="match status" value="1"/>
</dbReference>
<dbReference type="InterPro" id="IPR036365">
    <property type="entry name" value="PGBD-like_sf"/>
</dbReference>
<dbReference type="InterPro" id="IPR038765">
    <property type="entry name" value="Papain-like_cys_pep_sf"/>
</dbReference>
<dbReference type="EMBL" id="JQBW01000004">
    <property type="protein sequence ID" value="KRN59585.1"/>
    <property type="molecule type" value="Genomic_DNA"/>
</dbReference>
<dbReference type="InterPro" id="IPR022263">
    <property type="entry name" value="KxYKxGKxW"/>
</dbReference>
<dbReference type="STRING" id="396268.IV45_GL001334"/>
<dbReference type="PANTHER" id="PTHR47053:SF1">
    <property type="entry name" value="MUREIN DD-ENDOPEPTIDASE MEPH-RELATED"/>
    <property type="match status" value="1"/>
</dbReference>
<feature type="domain" description="NlpC/P60" evidence="7">
    <location>
        <begin position="784"/>
        <end position="921"/>
    </location>
</feature>
<dbReference type="PATRIC" id="fig|396268.3.peg.1353"/>
<protein>
    <submittedName>
        <fullName evidence="8">NLP P60 protein</fullName>
    </submittedName>
</protein>
<keyword evidence="5" id="KW-0788">Thiol protease</keyword>
<dbReference type="PANTHER" id="PTHR47053">
    <property type="entry name" value="MUREIN DD-ENDOPEPTIDASE MEPH-RELATED"/>
    <property type="match status" value="1"/>
</dbReference>
<evidence type="ECO:0000256" key="2">
    <source>
        <dbReference type="ARBA" id="ARBA00022670"/>
    </source>
</evidence>
<evidence type="ECO:0000313" key="9">
    <source>
        <dbReference type="Proteomes" id="UP000050934"/>
    </source>
</evidence>
<dbReference type="InterPro" id="IPR000064">
    <property type="entry name" value="NLP_P60_dom"/>
</dbReference>
<dbReference type="InterPro" id="IPR051202">
    <property type="entry name" value="Peptidase_C40"/>
</dbReference>
<dbReference type="SUPFAM" id="SSF54001">
    <property type="entry name" value="Cysteine proteinases"/>
    <property type="match status" value="1"/>
</dbReference>
<dbReference type="AlphaFoldDB" id="A0A0R2I319"/>
<dbReference type="Gene3D" id="3.90.1720.10">
    <property type="entry name" value="endopeptidase domain like (from Nostoc punctiforme)"/>
    <property type="match status" value="1"/>
</dbReference>
<comment type="caution">
    <text evidence="8">The sequence shown here is derived from an EMBL/GenBank/DDBJ whole genome shotgun (WGS) entry which is preliminary data.</text>
</comment>
<dbReference type="GO" id="GO:0008234">
    <property type="term" value="F:cysteine-type peptidase activity"/>
    <property type="evidence" value="ECO:0007669"/>
    <property type="project" value="UniProtKB-KW"/>
</dbReference>
<dbReference type="RefSeq" id="WP_083487220.1">
    <property type="nucleotide sequence ID" value="NZ_JQBW01000004.1"/>
</dbReference>
<dbReference type="Proteomes" id="UP000050934">
    <property type="component" value="Unassembled WGS sequence"/>
</dbReference>
<keyword evidence="3 6" id="KW-0732">Signal</keyword>
<comment type="similarity">
    <text evidence="1">Belongs to the peptidase C40 family.</text>
</comment>
<evidence type="ECO:0000313" key="8">
    <source>
        <dbReference type="EMBL" id="KRN59585.1"/>
    </source>
</evidence>
<dbReference type="Pfam" id="PF19258">
    <property type="entry name" value="KxYKxGKxW_sig"/>
    <property type="match status" value="1"/>
</dbReference>
<evidence type="ECO:0000256" key="3">
    <source>
        <dbReference type="ARBA" id="ARBA00022729"/>
    </source>
</evidence>
<keyword evidence="9" id="KW-1185">Reference proteome</keyword>
<evidence type="ECO:0000256" key="5">
    <source>
        <dbReference type="ARBA" id="ARBA00022807"/>
    </source>
</evidence>
<dbReference type="OrthoDB" id="9813118at2"/>
<dbReference type="GO" id="GO:0006508">
    <property type="term" value="P:proteolysis"/>
    <property type="evidence" value="ECO:0007669"/>
    <property type="project" value="UniProtKB-KW"/>
</dbReference>
<evidence type="ECO:0000256" key="4">
    <source>
        <dbReference type="ARBA" id="ARBA00022801"/>
    </source>
</evidence>
<keyword evidence="4" id="KW-0378">Hydrolase</keyword>
<dbReference type="PROSITE" id="PS51935">
    <property type="entry name" value="NLPC_P60"/>
    <property type="match status" value="1"/>
</dbReference>
<gene>
    <name evidence="8" type="ORF">IV45_GL001334</name>
</gene>
<organism evidence="8 9">
    <name type="scientific">Limosilactobacillus secaliphilus</name>
    <dbReference type="NCBI Taxonomy" id="396268"/>
    <lineage>
        <taxon>Bacteria</taxon>
        <taxon>Bacillati</taxon>
        <taxon>Bacillota</taxon>
        <taxon>Bacilli</taxon>
        <taxon>Lactobacillales</taxon>
        <taxon>Lactobacillaceae</taxon>
        <taxon>Limosilactobacillus</taxon>
    </lineage>
</organism>